<accession>A0AAW1MEK8</accession>
<gene>
    <name evidence="1" type="ORF">QE152_g8027</name>
</gene>
<comment type="caution">
    <text evidence="1">The sequence shown here is derived from an EMBL/GenBank/DDBJ whole genome shotgun (WGS) entry which is preliminary data.</text>
</comment>
<dbReference type="AlphaFoldDB" id="A0AAW1MEK8"/>
<protein>
    <submittedName>
        <fullName evidence="1">Uncharacterized protein</fullName>
    </submittedName>
</protein>
<evidence type="ECO:0000313" key="2">
    <source>
        <dbReference type="Proteomes" id="UP001458880"/>
    </source>
</evidence>
<evidence type="ECO:0000313" key="1">
    <source>
        <dbReference type="EMBL" id="KAK9744205.1"/>
    </source>
</evidence>
<proteinExistence type="predicted"/>
<dbReference type="EMBL" id="JASPKY010000061">
    <property type="protein sequence ID" value="KAK9744205.1"/>
    <property type="molecule type" value="Genomic_DNA"/>
</dbReference>
<sequence length="113" mass="13193">MTKPLIKSIGSNFLTEVETDSPVMLRFKLNLKNEIATRWKEDVICNISAELSNFQSEEKENVQTSSNTEVFNYLFPDDTLLSGEEISEIDKYMREDTIAKSASPFLWWKEYRK</sequence>
<dbReference type="Proteomes" id="UP001458880">
    <property type="component" value="Unassembled WGS sequence"/>
</dbReference>
<organism evidence="1 2">
    <name type="scientific">Popillia japonica</name>
    <name type="common">Japanese beetle</name>
    <dbReference type="NCBI Taxonomy" id="7064"/>
    <lineage>
        <taxon>Eukaryota</taxon>
        <taxon>Metazoa</taxon>
        <taxon>Ecdysozoa</taxon>
        <taxon>Arthropoda</taxon>
        <taxon>Hexapoda</taxon>
        <taxon>Insecta</taxon>
        <taxon>Pterygota</taxon>
        <taxon>Neoptera</taxon>
        <taxon>Endopterygota</taxon>
        <taxon>Coleoptera</taxon>
        <taxon>Polyphaga</taxon>
        <taxon>Scarabaeiformia</taxon>
        <taxon>Scarabaeidae</taxon>
        <taxon>Rutelinae</taxon>
        <taxon>Popillia</taxon>
    </lineage>
</organism>
<reference evidence="1 2" key="1">
    <citation type="journal article" date="2024" name="BMC Genomics">
        <title>De novo assembly and annotation of Popillia japonica's genome with initial clues to its potential as an invasive pest.</title>
        <authorList>
            <person name="Cucini C."/>
            <person name="Boschi S."/>
            <person name="Funari R."/>
            <person name="Cardaioli E."/>
            <person name="Iannotti N."/>
            <person name="Marturano G."/>
            <person name="Paoli F."/>
            <person name="Bruttini M."/>
            <person name="Carapelli A."/>
            <person name="Frati F."/>
            <person name="Nardi F."/>
        </authorList>
    </citation>
    <scope>NUCLEOTIDE SEQUENCE [LARGE SCALE GENOMIC DNA]</scope>
    <source>
        <strain evidence="1">DMR45628</strain>
    </source>
</reference>
<name>A0AAW1MEK8_POPJA</name>
<keyword evidence="2" id="KW-1185">Reference proteome</keyword>